<reference evidence="2" key="1">
    <citation type="submission" date="2020-03" db="EMBL/GenBank/DDBJ databases">
        <title>The deep terrestrial virosphere.</title>
        <authorList>
            <person name="Holmfeldt K."/>
            <person name="Nilsson E."/>
            <person name="Simone D."/>
            <person name="Lopez-Fernandez M."/>
            <person name="Wu X."/>
            <person name="de Brujin I."/>
            <person name="Lundin D."/>
            <person name="Andersson A."/>
            <person name="Bertilsson S."/>
            <person name="Dopson M."/>
        </authorList>
    </citation>
    <scope>NUCLEOTIDE SEQUENCE</scope>
    <source>
        <strain evidence="2">TM448A00151</strain>
        <strain evidence="3">TM448B00189</strain>
    </source>
</reference>
<protein>
    <submittedName>
        <fullName evidence="2">Uncharacterized protein</fullName>
    </submittedName>
</protein>
<name>A0A6H1ZBN1_9ZZZZ</name>
<dbReference type="EMBL" id="MT144596">
    <property type="protein sequence ID" value="QJH94109.1"/>
    <property type="molecule type" value="Genomic_DNA"/>
</dbReference>
<dbReference type="AlphaFoldDB" id="A0A6H1ZBN1"/>
<evidence type="ECO:0000313" key="3">
    <source>
        <dbReference type="EMBL" id="QJH94109.1"/>
    </source>
</evidence>
<evidence type="ECO:0000256" key="1">
    <source>
        <dbReference type="SAM" id="Coils"/>
    </source>
</evidence>
<feature type="coiled-coil region" evidence="1">
    <location>
        <begin position="126"/>
        <end position="161"/>
    </location>
</feature>
<keyword evidence="1" id="KW-0175">Coiled coil</keyword>
<sequence>MSSVTDLINLANFQIEQGQRTRRQENASLGARLMAQIKQSTNDRRQQENQKKLSDMLMKHVGNLEPEYKVDAQGKISAIFKSKKSTKESFAVATKEAGERITAGEDFDVVVGELQSGFPSNYRGTTETYLRKFESAREKIEQEEKEKKTQKEIELKKAERGEKFKAFGEKIGAVTDALYPFTKPLVSRFMSGRKKSEEFTVGKIIEKDGRKYKYIGNDKWEEEF</sequence>
<gene>
    <name evidence="2" type="ORF">TM448A00151_0040</name>
    <name evidence="3" type="ORF">TM448B00189_0002</name>
</gene>
<dbReference type="EMBL" id="MT143981">
    <property type="protein sequence ID" value="QJA44841.1"/>
    <property type="molecule type" value="Genomic_DNA"/>
</dbReference>
<evidence type="ECO:0000313" key="2">
    <source>
        <dbReference type="EMBL" id="QJA44841.1"/>
    </source>
</evidence>
<accession>A0A6H1ZBN1</accession>
<proteinExistence type="predicted"/>
<organism evidence="2">
    <name type="scientific">viral metagenome</name>
    <dbReference type="NCBI Taxonomy" id="1070528"/>
    <lineage>
        <taxon>unclassified sequences</taxon>
        <taxon>metagenomes</taxon>
        <taxon>organismal metagenomes</taxon>
    </lineage>
</organism>